<reference evidence="12" key="2">
    <citation type="submission" date="2023-10" db="EMBL/GenBank/DDBJ databases">
        <authorList>
            <person name="Koga R."/>
            <person name="Fukatsu T."/>
        </authorList>
    </citation>
    <scope>NUCLEOTIDE SEQUENCE</scope>
    <source>
        <strain evidence="12">Kw-01</strain>
    </source>
</reference>
<dbReference type="GO" id="GO:0006104">
    <property type="term" value="P:succinyl-CoA metabolic process"/>
    <property type="evidence" value="ECO:0007669"/>
    <property type="project" value="TreeGrafter"/>
</dbReference>
<accession>A0AAT9G3Y4</accession>
<feature type="binding site" evidence="10">
    <location>
        <position position="213"/>
    </location>
    <ligand>
        <name>Mg(2+)</name>
        <dbReference type="ChEBI" id="CHEBI:18420"/>
    </ligand>
</feature>
<dbReference type="GO" id="GO:0005524">
    <property type="term" value="F:ATP binding"/>
    <property type="evidence" value="ECO:0007669"/>
    <property type="project" value="UniProtKB-UniRule"/>
</dbReference>
<keyword evidence="3 10" id="KW-0436">Ligase</keyword>
<dbReference type="Gene3D" id="3.40.50.261">
    <property type="entry name" value="Succinyl-CoA synthetase domains"/>
    <property type="match status" value="1"/>
</dbReference>
<dbReference type="InterPro" id="IPR013815">
    <property type="entry name" value="ATP_grasp_subdomain_1"/>
</dbReference>
<comment type="catalytic activity">
    <reaction evidence="8">
        <text>succinate + ATP + CoA = succinyl-CoA + ADP + phosphate</text>
        <dbReference type="Rhea" id="RHEA:17661"/>
        <dbReference type="ChEBI" id="CHEBI:30031"/>
        <dbReference type="ChEBI" id="CHEBI:30616"/>
        <dbReference type="ChEBI" id="CHEBI:43474"/>
        <dbReference type="ChEBI" id="CHEBI:57287"/>
        <dbReference type="ChEBI" id="CHEBI:57292"/>
        <dbReference type="ChEBI" id="CHEBI:456216"/>
        <dbReference type="EC" id="6.2.1.5"/>
    </reaction>
    <physiologicalReaction direction="right-to-left" evidence="8">
        <dbReference type="Rhea" id="RHEA:17663"/>
    </physiologicalReaction>
</comment>
<dbReference type="FunFam" id="3.30.470.20:FF:000002">
    <property type="entry name" value="Succinate--CoA ligase [ADP-forming] subunit beta"/>
    <property type="match status" value="1"/>
</dbReference>
<feature type="binding site" evidence="10">
    <location>
        <position position="99"/>
    </location>
    <ligand>
        <name>ATP</name>
        <dbReference type="ChEBI" id="CHEBI:30616"/>
    </ligand>
</feature>
<evidence type="ECO:0000256" key="6">
    <source>
        <dbReference type="ARBA" id="ARBA00022840"/>
    </source>
</evidence>
<comment type="pathway">
    <text evidence="10">Carbohydrate metabolism; tricarboxylic acid cycle; succinate from succinyl-CoA (ligase route): step 1/1.</text>
</comment>
<evidence type="ECO:0000256" key="8">
    <source>
        <dbReference type="ARBA" id="ARBA00050563"/>
    </source>
</evidence>
<dbReference type="NCBIfam" id="TIGR01016">
    <property type="entry name" value="sucCoAbeta"/>
    <property type="match status" value="1"/>
</dbReference>
<keyword evidence="7 10" id="KW-0460">Magnesium</keyword>
<evidence type="ECO:0000256" key="2">
    <source>
        <dbReference type="ARBA" id="ARBA00022532"/>
    </source>
</evidence>
<dbReference type="HAMAP" id="MF_00558">
    <property type="entry name" value="Succ_CoA_beta"/>
    <property type="match status" value="1"/>
</dbReference>
<dbReference type="EC" id="6.2.1.5" evidence="10"/>
<feature type="binding site" evidence="10">
    <location>
        <position position="102"/>
    </location>
    <ligand>
        <name>ATP</name>
        <dbReference type="ChEBI" id="CHEBI:30616"/>
    </ligand>
</feature>
<dbReference type="Pfam" id="PF00549">
    <property type="entry name" value="Ligase_CoA"/>
    <property type="match status" value="1"/>
</dbReference>
<dbReference type="GO" id="GO:0005829">
    <property type="term" value="C:cytosol"/>
    <property type="evidence" value="ECO:0007669"/>
    <property type="project" value="TreeGrafter"/>
</dbReference>
<evidence type="ECO:0000256" key="3">
    <source>
        <dbReference type="ARBA" id="ARBA00022598"/>
    </source>
</evidence>
<dbReference type="InterPro" id="IPR013650">
    <property type="entry name" value="ATP-grasp_succ-CoA_synth-type"/>
</dbReference>
<keyword evidence="5 10" id="KW-0547">Nucleotide-binding</keyword>
<dbReference type="Gene3D" id="3.30.470.20">
    <property type="entry name" value="ATP-grasp fold, B domain"/>
    <property type="match status" value="1"/>
</dbReference>
<dbReference type="GO" id="GO:0004775">
    <property type="term" value="F:succinate-CoA ligase (ADP-forming) activity"/>
    <property type="evidence" value="ECO:0007669"/>
    <property type="project" value="UniProtKB-UniRule"/>
</dbReference>
<feature type="binding site" evidence="10">
    <location>
        <position position="46"/>
    </location>
    <ligand>
        <name>ATP</name>
        <dbReference type="ChEBI" id="CHEBI:30616"/>
    </ligand>
</feature>
<comment type="cofactor">
    <cofactor evidence="10">
        <name>Mg(2+)</name>
        <dbReference type="ChEBI" id="CHEBI:18420"/>
    </cofactor>
    <text evidence="10">Binds 1 Mg(2+) ion per subunit.</text>
</comment>
<feature type="domain" description="ATP-grasp" evidence="11">
    <location>
        <begin position="9"/>
        <end position="229"/>
    </location>
</feature>
<dbReference type="Pfam" id="PF08442">
    <property type="entry name" value="ATP-grasp_2"/>
    <property type="match status" value="1"/>
</dbReference>
<keyword evidence="4 10" id="KW-0479">Metal-binding</keyword>
<comment type="similarity">
    <text evidence="1 10">Belongs to the succinate/malate CoA ligase beta subunit family.</text>
</comment>
<protein>
    <recommendedName>
        <fullName evidence="10">Succinate--CoA ligase [ADP-forming] subunit beta</fullName>
        <ecNumber evidence="10">6.2.1.5</ecNumber>
    </recommendedName>
    <alternativeName>
        <fullName evidence="10">Succinyl-CoA synthetase subunit beta</fullName>
        <shortName evidence="10">SCS-beta</shortName>
    </alternativeName>
</protein>
<evidence type="ECO:0000256" key="1">
    <source>
        <dbReference type="ARBA" id="ARBA00009182"/>
    </source>
</evidence>
<dbReference type="InterPro" id="IPR011761">
    <property type="entry name" value="ATP-grasp"/>
</dbReference>
<feature type="binding site" evidence="10">
    <location>
        <position position="264"/>
    </location>
    <ligand>
        <name>substrate</name>
        <note>ligand shared with subunit alpha</note>
    </ligand>
</feature>
<dbReference type="GO" id="GO:0042709">
    <property type="term" value="C:succinate-CoA ligase complex"/>
    <property type="evidence" value="ECO:0007669"/>
    <property type="project" value="TreeGrafter"/>
</dbReference>
<gene>
    <name evidence="10 12" type="primary">sucC</name>
    <name evidence="12" type="ORF">ACHINZ_0940</name>
</gene>
<evidence type="ECO:0000256" key="10">
    <source>
        <dbReference type="HAMAP-Rule" id="MF_00558"/>
    </source>
</evidence>
<sequence>MNLHEYQSKQLLLKNNILTPIGYVGKSYEELKNAAKQLGLGPWIVKCQIHAGGRSSGGGVKIVNNINDIKLFSEKWFGKRLITYQTDNFGQYVNYILIEPMVNFIEEMYVSIVLDRTTSHIIFISSKKGGVDIEKTAQSKPDEIYTVKIDVLIGPMPYQARELAFKLQLKEQQIKFFVDIFMKLVIFFIKYDLTLIEINPMVFTSDNTLICLDAKIDIDNNALYRQQIFKNMYDPLQEDPQEVKAAKYDLSYVRLDGNIGCMVNGAGLAMATMDIIKLYGGKPANFLDVSGSVNKEKVKIALEIILSDINVKTILINIFGGIVRCDIISDGIIAAIQEIKMNGFPLIIRFEGNNSELGINALSKLSKNSNFKIYTTNNLIDAVKKSIQIATSEV</sequence>
<dbReference type="EMBL" id="AP028961">
    <property type="protein sequence ID" value="BET44424.1"/>
    <property type="molecule type" value="Genomic_DNA"/>
</dbReference>
<dbReference type="InterPro" id="IPR005811">
    <property type="entry name" value="SUCC_ACL_C"/>
</dbReference>
<evidence type="ECO:0000256" key="5">
    <source>
        <dbReference type="ARBA" id="ARBA00022741"/>
    </source>
</evidence>
<dbReference type="PROSITE" id="PS01217">
    <property type="entry name" value="SUCCINYL_COA_LIG_3"/>
    <property type="match status" value="1"/>
</dbReference>
<keyword evidence="2 10" id="KW-0816">Tricarboxylic acid cycle</keyword>
<dbReference type="InterPro" id="IPR005809">
    <property type="entry name" value="Succ_CoA_ligase-like_bsu"/>
</dbReference>
<dbReference type="InterPro" id="IPR017866">
    <property type="entry name" value="Succ-CoA_synthase_bsu_CS"/>
</dbReference>
<feature type="binding site" evidence="10">
    <location>
        <begin position="321"/>
        <end position="323"/>
    </location>
    <ligand>
        <name>substrate</name>
        <note>ligand shared with subunit alpha</note>
    </ligand>
</feature>
<evidence type="ECO:0000259" key="11">
    <source>
        <dbReference type="PROSITE" id="PS50975"/>
    </source>
</evidence>
<keyword evidence="6 10" id="KW-0067">ATP-binding</keyword>
<feature type="binding site" evidence="10">
    <location>
        <position position="107"/>
    </location>
    <ligand>
        <name>ATP</name>
        <dbReference type="ChEBI" id="CHEBI:30616"/>
    </ligand>
</feature>
<evidence type="ECO:0000256" key="7">
    <source>
        <dbReference type="ARBA" id="ARBA00022842"/>
    </source>
</evidence>
<dbReference type="NCBIfam" id="NF001913">
    <property type="entry name" value="PRK00696.1"/>
    <property type="match status" value="1"/>
</dbReference>
<dbReference type="PIRSF" id="PIRSF001554">
    <property type="entry name" value="SucCS_beta"/>
    <property type="match status" value="1"/>
</dbReference>
<dbReference type="InterPro" id="IPR016102">
    <property type="entry name" value="Succinyl-CoA_synth-like"/>
</dbReference>
<dbReference type="FunFam" id="3.30.1490.20:FF:000002">
    <property type="entry name" value="Succinate--CoA ligase [ADP-forming] subunit beta"/>
    <property type="match status" value="1"/>
</dbReference>
<comment type="caution">
    <text evidence="10">Lacks conserved residue(s) required for the propagation of feature annotation.</text>
</comment>
<organism evidence="12">
    <name type="scientific">Candidatus Aschnera chinzeii</name>
    <dbReference type="NCBI Taxonomy" id="1485666"/>
    <lineage>
        <taxon>Bacteria</taxon>
        <taxon>Pseudomonadati</taxon>
        <taxon>Pseudomonadota</taxon>
        <taxon>Gammaproteobacteria</taxon>
        <taxon>Enterobacterales</taxon>
        <taxon>Enterobacteriaceae</taxon>
        <taxon>Candidatus Aschnera</taxon>
    </lineage>
</organism>
<evidence type="ECO:0000313" key="12">
    <source>
        <dbReference type="EMBL" id="BET44424.1"/>
    </source>
</evidence>
<proteinExistence type="inferred from homology"/>
<comment type="catalytic activity">
    <reaction evidence="9">
        <text>GTP + succinate + CoA = succinyl-CoA + GDP + phosphate</text>
        <dbReference type="Rhea" id="RHEA:22120"/>
        <dbReference type="ChEBI" id="CHEBI:30031"/>
        <dbReference type="ChEBI" id="CHEBI:37565"/>
        <dbReference type="ChEBI" id="CHEBI:43474"/>
        <dbReference type="ChEBI" id="CHEBI:57287"/>
        <dbReference type="ChEBI" id="CHEBI:57292"/>
        <dbReference type="ChEBI" id="CHEBI:58189"/>
    </reaction>
    <physiologicalReaction direction="right-to-left" evidence="9">
        <dbReference type="Rhea" id="RHEA:22122"/>
    </physiologicalReaction>
</comment>
<dbReference type="PANTHER" id="PTHR11815">
    <property type="entry name" value="SUCCINYL-COA SYNTHETASE BETA CHAIN"/>
    <property type="match status" value="1"/>
</dbReference>
<dbReference type="GO" id="GO:0006099">
    <property type="term" value="P:tricarboxylic acid cycle"/>
    <property type="evidence" value="ECO:0007669"/>
    <property type="project" value="UniProtKB-UniRule"/>
</dbReference>
<dbReference type="GO" id="GO:0000287">
    <property type="term" value="F:magnesium ion binding"/>
    <property type="evidence" value="ECO:0007669"/>
    <property type="project" value="UniProtKB-UniRule"/>
</dbReference>
<comment type="function">
    <text evidence="10">Succinyl-CoA synthetase functions in the citric acid cycle (TCA), coupling the hydrolysis of succinyl-CoA to the synthesis of either ATP or GTP and thus represents the only step of substrate-level phosphorylation in the TCA. The beta subunit provides nucleotide specificity of the enzyme and binds the substrate succinate, while the binding sites for coenzyme A and phosphate are found in the alpha subunit.</text>
</comment>
<name>A0AAT9G3Y4_9ENTR</name>
<dbReference type="PROSITE" id="PS50975">
    <property type="entry name" value="ATP_GRASP"/>
    <property type="match status" value="1"/>
</dbReference>
<dbReference type="PANTHER" id="PTHR11815:SF10">
    <property type="entry name" value="SUCCINATE--COA LIGASE [GDP-FORMING] SUBUNIT BETA, MITOCHONDRIAL"/>
    <property type="match status" value="1"/>
</dbReference>
<dbReference type="AlphaFoldDB" id="A0AAT9G3Y4"/>
<dbReference type="FunFam" id="3.40.50.261:FF:000001">
    <property type="entry name" value="Succinate--CoA ligase [ADP-forming] subunit beta"/>
    <property type="match status" value="1"/>
</dbReference>
<dbReference type="SUPFAM" id="SSF52210">
    <property type="entry name" value="Succinyl-CoA synthetase domains"/>
    <property type="match status" value="1"/>
</dbReference>
<dbReference type="SUPFAM" id="SSF56059">
    <property type="entry name" value="Glutathione synthetase ATP-binding domain-like"/>
    <property type="match status" value="1"/>
</dbReference>
<comment type="subunit">
    <text evidence="10">Heterotetramer of two alpha and two beta subunits.</text>
</comment>
<reference evidence="12" key="1">
    <citation type="journal article" date="2023" name="Front. Microbiol.">
        <title>Genome analysis of Candidatus Aschnera chinzeii, the bacterial endosymbiont of the blood-sucking bat fly Penicillidia jenynsii (Insecta: Diptera: Nycteribiidae).</title>
        <authorList>
            <person name="Koga R."/>
            <person name="Moriyama M."/>
            <person name="Nozaki T."/>
            <person name="Fukatsu T."/>
        </authorList>
    </citation>
    <scope>NUCLEOTIDE SEQUENCE</scope>
    <source>
        <strain evidence="12">Kw-01</strain>
    </source>
</reference>
<evidence type="ECO:0000256" key="4">
    <source>
        <dbReference type="ARBA" id="ARBA00022723"/>
    </source>
</evidence>
<dbReference type="Gene3D" id="3.30.1490.20">
    <property type="entry name" value="ATP-grasp fold, A domain"/>
    <property type="match status" value="1"/>
</dbReference>
<feature type="binding site" evidence="10">
    <location>
        <position position="199"/>
    </location>
    <ligand>
        <name>Mg(2+)</name>
        <dbReference type="ChEBI" id="CHEBI:18420"/>
    </ligand>
</feature>
<evidence type="ECO:0000256" key="9">
    <source>
        <dbReference type="ARBA" id="ARBA00052891"/>
    </source>
</evidence>